<reference evidence="5" key="4">
    <citation type="submission" date="2025-09" db="UniProtKB">
        <authorList>
            <consortium name="Ensembl"/>
        </authorList>
    </citation>
    <scope>IDENTIFICATION</scope>
</reference>
<dbReference type="Proteomes" id="UP000265100">
    <property type="component" value="Chromosome 9"/>
</dbReference>
<dbReference type="STRING" id="8154.ENSACLP00000032301"/>
<feature type="repeat" description="ARM" evidence="2">
    <location>
        <begin position="357"/>
        <end position="399"/>
    </location>
</feature>
<evidence type="ECO:0000256" key="3">
    <source>
        <dbReference type="SAM" id="MobiDB-lite"/>
    </source>
</evidence>
<keyword evidence="6" id="KW-1185">Reference proteome</keyword>
<dbReference type="Bgee" id="ENSACLG00000021918">
    <property type="expression patterns" value="Expressed in testis and 4 other cell types or tissues"/>
</dbReference>
<dbReference type="InterPro" id="IPR055164">
    <property type="entry name" value="EDR1/CTR1/ARMC3-like_pept-like"/>
</dbReference>
<dbReference type="GeneID" id="113029766"/>
<sequence>MGKKSRNERETPIKETFEPLPLESKAPATVVLLLNSPEEDILIKACEAIQTFAEKGDENKVSLLGLGALAPLCQLITHNNKLVRRNAFMALGIMATNGDVRTALKKLDAIPSIIEKLSLEDDTVVHEFATLCLASLSEDFLCKAQIFDNKGLPTLIQLLSSSDPDVKKNSLETISNLVQDYKSRLVVHELGGIPPLLQLLNSEFPVIQHLALKTLQHVTTDRDANKTFRDKQGFEKLMGILNNVNFSDLHAEALHVLANCLSDSESVQLIHKSGGLTKLMEFVLTPSVPEIRSGVIKCITRVAQSSESCKVLHEQDVETVLVELLSLENIGVMTSACQAVAALTFHLNSKERFRELGCISVLVQLLSRESLALREAATQGLSNLTHNSESNAFEVYEEGGDKLLIQQLYQSCPKIVANSAATLCNMAEHEIIRCSILSHGAIQALLEPLKSTVTQVLVNTARCLAVLASDEEARTELVRVGGLQLLVNLLQSHSKEVLHIACLAVNVCASDEPTAVEMCKFGALEILQEINQSKTRRNSFSELAVNSLLNSNLSFKYSLTSSLASTDIITCGFYDAGKARPGQRMLTLEELSKQPVNQRQAIIFVNKATVLPDRETVDVPEETQNKPSESDGRVRGERKTPKVTVDVREETQSKPSESESRVKGDRKTPKKKKEEEQKDYGLMKKKEEKQKDYLQPESPVEKPRGMMEDVSLQILIKIAKEYIFPLNDEKEQCESLARLVSEAMGGAVEKEKMHEFSWILHLSELKIQLQSNVIPIGFIKKGIYYHRALLFKSLADCIGLSCTLVRGDYNRAWNEVLLFSRNSSNKLHSSQPCRYIVDLVHQPGNLFPVNSPAAVQYQTI</sequence>
<feature type="domain" description="EDR1/CTR1/ARMC3-like peptidase-like" evidence="4">
    <location>
        <begin position="707"/>
        <end position="846"/>
    </location>
</feature>
<dbReference type="InterPro" id="IPR052441">
    <property type="entry name" value="Armadillo-Ser/Thr_Kinase"/>
</dbReference>
<feature type="repeat" description="ARM" evidence="2">
    <location>
        <begin position="440"/>
        <end position="482"/>
    </location>
</feature>
<name>A0A3P8QT85_ASTCA</name>
<evidence type="ECO:0000313" key="5">
    <source>
        <dbReference type="Ensembl" id="ENSACLP00000032301.1"/>
    </source>
</evidence>
<dbReference type="SUPFAM" id="SSF48371">
    <property type="entry name" value="ARM repeat"/>
    <property type="match status" value="2"/>
</dbReference>
<accession>A0A3P8QT85</accession>
<dbReference type="InterPro" id="IPR000225">
    <property type="entry name" value="Armadillo"/>
</dbReference>
<dbReference type="PROSITE" id="PS50176">
    <property type="entry name" value="ARM_REPEAT"/>
    <property type="match status" value="4"/>
</dbReference>
<dbReference type="Pfam" id="PF00514">
    <property type="entry name" value="Arm"/>
    <property type="match status" value="1"/>
</dbReference>
<dbReference type="PANTHER" id="PTHR46618:SF1">
    <property type="entry name" value="ARMADILLO REPEAT-CONTAINING PROTEIN 3"/>
    <property type="match status" value="1"/>
</dbReference>
<dbReference type="OMA" id="LYPMQSR"/>
<dbReference type="PANTHER" id="PTHR46618">
    <property type="entry name" value="ARMADILLO REPEAT-CONTAINING PROTEIN 3"/>
    <property type="match status" value="1"/>
</dbReference>
<keyword evidence="1" id="KW-0677">Repeat</keyword>
<feature type="compositionally biased region" description="Basic and acidic residues" evidence="3">
    <location>
        <begin position="628"/>
        <end position="703"/>
    </location>
</feature>
<dbReference type="InterPro" id="IPR016024">
    <property type="entry name" value="ARM-type_fold"/>
</dbReference>
<feature type="region of interest" description="Disordered" evidence="3">
    <location>
        <begin position="615"/>
        <end position="703"/>
    </location>
</feature>
<gene>
    <name evidence="5" type="primary">ARMC3</name>
</gene>
<dbReference type="Gene3D" id="1.25.10.10">
    <property type="entry name" value="Leucine-rich Repeat Variant"/>
    <property type="match status" value="3"/>
</dbReference>
<feature type="repeat" description="ARM" evidence="2">
    <location>
        <begin position="150"/>
        <end position="192"/>
    </location>
</feature>
<reference evidence="5" key="3">
    <citation type="submission" date="2025-08" db="UniProtKB">
        <authorList>
            <consortium name="Ensembl"/>
        </authorList>
    </citation>
    <scope>IDENTIFICATION</scope>
</reference>
<evidence type="ECO:0000256" key="1">
    <source>
        <dbReference type="ARBA" id="ARBA00022737"/>
    </source>
</evidence>
<dbReference type="GeneTree" id="ENSGT00940000157476"/>
<reference evidence="5 6" key="1">
    <citation type="submission" date="2018-05" db="EMBL/GenBank/DDBJ databases">
        <authorList>
            <person name="Datahose"/>
        </authorList>
    </citation>
    <scope>NUCLEOTIDE SEQUENCE</scope>
</reference>
<feature type="repeat" description="ARM" evidence="2">
    <location>
        <begin position="191"/>
        <end position="233"/>
    </location>
</feature>
<evidence type="ECO:0000259" key="4">
    <source>
        <dbReference type="Pfam" id="PF14381"/>
    </source>
</evidence>
<dbReference type="RefSeq" id="XP_026036548.1">
    <property type="nucleotide sequence ID" value="XM_026180763.1"/>
</dbReference>
<proteinExistence type="predicted"/>
<dbReference type="SMART" id="SM00185">
    <property type="entry name" value="ARM"/>
    <property type="match status" value="11"/>
</dbReference>
<dbReference type="AlphaFoldDB" id="A0A3P8QT85"/>
<dbReference type="Pfam" id="PF14381">
    <property type="entry name" value="EDR1_CTR1_ARMC3_pept"/>
    <property type="match status" value="1"/>
</dbReference>
<dbReference type="InterPro" id="IPR011989">
    <property type="entry name" value="ARM-like"/>
</dbReference>
<evidence type="ECO:0000256" key="2">
    <source>
        <dbReference type="PROSITE-ProRule" id="PRU00259"/>
    </source>
</evidence>
<dbReference type="Ensembl" id="ENSACLT00000033063.2">
    <property type="protein sequence ID" value="ENSACLP00000032301.1"/>
    <property type="gene ID" value="ENSACLG00000021918.2"/>
</dbReference>
<reference evidence="6" key="2">
    <citation type="submission" date="2023-03" db="EMBL/GenBank/DDBJ databases">
        <authorList>
            <consortium name="Wellcome Sanger Institute Data Sharing"/>
        </authorList>
    </citation>
    <scope>NUCLEOTIDE SEQUENCE [LARGE SCALE GENOMIC DNA]</scope>
</reference>
<organism evidence="5 6">
    <name type="scientific">Astatotilapia calliptera</name>
    <name type="common">Eastern happy</name>
    <name type="synonym">Chromis callipterus</name>
    <dbReference type="NCBI Taxonomy" id="8154"/>
    <lineage>
        <taxon>Eukaryota</taxon>
        <taxon>Metazoa</taxon>
        <taxon>Chordata</taxon>
        <taxon>Craniata</taxon>
        <taxon>Vertebrata</taxon>
        <taxon>Euteleostomi</taxon>
        <taxon>Actinopterygii</taxon>
        <taxon>Neopterygii</taxon>
        <taxon>Teleostei</taxon>
        <taxon>Neoteleostei</taxon>
        <taxon>Acanthomorphata</taxon>
        <taxon>Ovalentaria</taxon>
        <taxon>Cichlomorphae</taxon>
        <taxon>Cichliformes</taxon>
        <taxon>Cichlidae</taxon>
        <taxon>African cichlids</taxon>
        <taxon>Pseudocrenilabrinae</taxon>
        <taxon>Haplochromini</taxon>
        <taxon>Astatotilapia</taxon>
    </lineage>
</organism>
<evidence type="ECO:0000313" key="6">
    <source>
        <dbReference type="Proteomes" id="UP000265100"/>
    </source>
</evidence>
<protein>
    <recommendedName>
        <fullName evidence="4">EDR1/CTR1/ARMC3-like peptidase-like domain-containing protein</fullName>
    </recommendedName>
</protein>
<dbReference type="OrthoDB" id="7537227at2759"/>